<dbReference type="RefSeq" id="XP_012894996.1">
    <property type="nucleotide sequence ID" value="XM_013039542.1"/>
</dbReference>
<dbReference type="EMBL" id="FN668639">
    <property type="protein sequence ID" value="CBK20948.2"/>
    <property type="molecule type" value="Genomic_DNA"/>
</dbReference>
<reference evidence="1" key="1">
    <citation type="submission" date="2010-02" db="EMBL/GenBank/DDBJ databases">
        <title>Sequencing and annotation of the Blastocystis hominis genome.</title>
        <authorList>
            <person name="Wincker P."/>
        </authorList>
    </citation>
    <scope>NUCLEOTIDE SEQUENCE</scope>
    <source>
        <strain evidence="1">Singapore isolate B</strain>
    </source>
</reference>
<sequence>MQFSIESVSPIKKSPIVPPLSDSNIDFAVSAGENKKFEEGESPKNTYEPMSGMDSCLYLQYETCYNLAFEIVKRYNVCQILDRGVYPMNWTSYRLRSETIYFDTDSTRFELKRYSTNHQRYSKNACFCLSAVKNEFIVNQTLMKQGKIPLPDNQTIVCEDHLSWKDIIWGTVYITVRKRRLQPCYLTFYRNS</sequence>
<name>D8LXF3_BLAHO</name>
<evidence type="ECO:0000313" key="2">
    <source>
        <dbReference type="Proteomes" id="UP000008312"/>
    </source>
</evidence>
<keyword evidence="2" id="KW-1185">Reference proteome</keyword>
<dbReference type="OrthoDB" id="3596986at2759"/>
<dbReference type="InParanoid" id="D8LXF3"/>
<accession>D8LXF3</accession>
<dbReference type="GeneID" id="24922339"/>
<organism evidence="1">
    <name type="scientific">Blastocystis hominis</name>
    <dbReference type="NCBI Taxonomy" id="12968"/>
    <lineage>
        <taxon>Eukaryota</taxon>
        <taxon>Sar</taxon>
        <taxon>Stramenopiles</taxon>
        <taxon>Bigyra</taxon>
        <taxon>Opalozoa</taxon>
        <taxon>Opalinata</taxon>
        <taxon>Blastocystidae</taxon>
        <taxon>Blastocystis</taxon>
    </lineage>
</organism>
<gene>
    <name evidence="1" type="ORF">GSBLH_T00006214001</name>
</gene>
<proteinExistence type="predicted"/>
<dbReference type="Proteomes" id="UP000008312">
    <property type="component" value="Unassembled WGS sequence"/>
</dbReference>
<evidence type="ECO:0000313" key="1">
    <source>
        <dbReference type="EMBL" id="CBK20948.2"/>
    </source>
</evidence>
<dbReference type="AlphaFoldDB" id="D8LXF3"/>
<protein>
    <submittedName>
        <fullName evidence="1">Uncharacterized protein</fullName>
    </submittedName>
</protein>